<evidence type="ECO:0008006" key="4">
    <source>
        <dbReference type="Google" id="ProtNLM"/>
    </source>
</evidence>
<protein>
    <recommendedName>
        <fullName evidence="4">Tetratricopeptide repeat protein</fullName>
    </recommendedName>
</protein>
<feature type="transmembrane region" description="Helical" evidence="1">
    <location>
        <begin position="108"/>
        <end position="127"/>
    </location>
</feature>
<keyword evidence="1" id="KW-0472">Membrane</keyword>
<comment type="caution">
    <text evidence="2">The sequence shown here is derived from an EMBL/GenBank/DDBJ whole genome shotgun (WGS) entry which is preliminary data.</text>
</comment>
<evidence type="ECO:0000256" key="1">
    <source>
        <dbReference type="SAM" id="Phobius"/>
    </source>
</evidence>
<reference evidence="2 3" key="1">
    <citation type="submission" date="2018-06" db="EMBL/GenBank/DDBJ databases">
        <title>Genomic Encyclopedia of Type Strains, Phase IV (KMG-IV): sequencing the most valuable type-strain genomes for metagenomic binning, comparative biology and taxonomic classification.</title>
        <authorList>
            <person name="Goeker M."/>
        </authorList>
    </citation>
    <scope>NUCLEOTIDE SEQUENCE [LARGE SCALE GENOMIC DNA]</scope>
    <source>
        <strain evidence="2 3">DSM 44599</strain>
    </source>
</reference>
<proteinExistence type="predicted"/>
<evidence type="ECO:0000313" key="2">
    <source>
        <dbReference type="EMBL" id="RBO86578.1"/>
    </source>
</evidence>
<accession>A0A366DBE9</accession>
<sequence length="176" mass="19542">MRTRAAEAVREHPRDHMFHLRLSTGEFLCGHYDPALEQVDTALELLPAIGWRGSHQLLLEQFTSQRTAILQGRATARRDAERQERLDHHERTIEDLVGNVRRSLLRSVELVTTFAAVIAFAVGSLQITLNGNLDLKGRAILMAEPGGGLLLFALVIAGGSWLITRNLSTARGNDEE</sequence>
<dbReference type="Proteomes" id="UP000252586">
    <property type="component" value="Unassembled WGS sequence"/>
</dbReference>
<evidence type="ECO:0000313" key="3">
    <source>
        <dbReference type="Proteomes" id="UP000252586"/>
    </source>
</evidence>
<dbReference type="EMBL" id="QNRE01000013">
    <property type="protein sequence ID" value="RBO86578.1"/>
    <property type="molecule type" value="Genomic_DNA"/>
</dbReference>
<gene>
    <name evidence="2" type="ORF">DFR74_113121</name>
</gene>
<name>A0A366DBE9_9NOCA</name>
<keyword evidence="3" id="KW-1185">Reference proteome</keyword>
<keyword evidence="1" id="KW-0812">Transmembrane</keyword>
<feature type="transmembrane region" description="Helical" evidence="1">
    <location>
        <begin position="139"/>
        <end position="163"/>
    </location>
</feature>
<dbReference type="RefSeq" id="WP_067508651.1">
    <property type="nucleotide sequence ID" value="NZ_QNRE01000013.1"/>
</dbReference>
<dbReference type="AlphaFoldDB" id="A0A366DBE9"/>
<keyword evidence="1" id="KW-1133">Transmembrane helix</keyword>
<organism evidence="2 3">
    <name type="scientific">Nocardia puris</name>
    <dbReference type="NCBI Taxonomy" id="208602"/>
    <lineage>
        <taxon>Bacteria</taxon>
        <taxon>Bacillati</taxon>
        <taxon>Actinomycetota</taxon>
        <taxon>Actinomycetes</taxon>
        <taxon>Mycobacteriales</taxon>
        <taxon>Nocardiaceae</taxon>
        <taxon>Nocardia</taxon>
    </lineage>
</organism>
<dbReference type="STRING" id="1210090.GCA_001613185_02802"/>